<feature type="chain" id="PRO_5043359287" description="RxLR effector protein" evidence="2">
    <location>
        <begin position="17"/>
        <end position="181"/>
    </location>
</feature>
<dbReference type="AlphaFoldDB" id="A0AAV0TKU6"/>
<name>A0AAV0TKU6_HYABA</name>
<comment type="caution">
    <text evidence="3">The sequence shown here is derived from an EMBL/GenBank/DDBJ whole genome shotgun (WGS) entry which is preliminary data.</text>
</comment>
<dbReference type="EMBL" id="CANTFL010000470">
    <property type="protein sequence ID" value="CAI5723143.1"/>
    <property type="molecule type" value="Genomic_DNA"/>
</dbReference>
<evidence type="ECO:0000256" key="2">
    <source>
        <dbReference type="SAM" id="SignalP"/>
    </source>
</evidence>
<reference evidence="3" key="1">
    <citation type="submission" date="2022-12" db="EMBL/GenBank/DDBJ databases">
        <authorList>
            <person name="Webb A."/>
        </authorList>
    </citation>
    <scope>NUCLEOTIDE SEQUENCE</scope>
    <source>
        <strain evidence="3">Hp1</strain>
    </source>
</reference>
<evidence type="ECO:0008006" key="5">
    <source>
        <dbReference type="Google" id="ProtNLM"/>
    </source>
</evidence>
<evidence type="ECO:0000313" key="3">
    <source>
        <dbReference type="EMBL" id="CAI5723143.1"/>
    </source>
</evidence>
<keyword evidence="4" id="KW-1185">Reference proteome</keyword>
<proteinExistence type="predicted"/>
<dbReference type="Proteomes" id="UP001162031">
    <property type="component" value="Unassembled WGS sequence"/>
</dbReference>
<gene>
    <name evidence="3" type="ORF">HBR001_LOCUS3044</name>
</gene>
<feature type="region of interest" description="Disordered" evidence="1">
    <location>
        <begin position="156"/>
        <end position="181"/>
    </location>
</feature>
<accession>A0AAV0TKU6</accession>
<evidence type="ECO:0000313" key="4">
    <source>
        <dbReference type="Proteomes" id="UP001162031"/>
    </source>
</evidence>
<evidence type="ECO:0000256" key="1">
    <source>
        <dbReference type="SAM" id="MobiDB-lite"/>
    </source>
</evidence>
<protein>
    <recommendedName>
        <fullName evidence="5">RxLR effector protein</fullName>
    </recommendedName>
</protein>
<keyword evidence="2" id="KW-0732">Signal</keyword>
<organism evidence="3 4">
    <name type="scientific">Hyaloperonospora brassicae</name>
    <name type="common">Brassica downy mildew</name>
    <name type="synonym">Peronospora brassicae</name>
    <dbReference type="NCBI Taxonomy" id="162125"/>
    <lineage>
        <taxon>Eukaryota</taxon>
        <taxon>Sar</taxon>
        <taxon>Stramenopiles</taxon>
        <taxon>Oomycota</taxon>
        <taxon>Peronosporomycetes</taxon>
        <taxon>Peronosporales</taxon>
        <taxon>Peronosporaceae</taxon>
        <taxon>Hyaloperonospora</taxon>
    </lineage>
</organism>
<sequence length="181" mass="20009">MRPLNIAVYLVAVLHAMDVDPELAAAVGQHGSTSSRAAAVDSQVSDTHFVYPSESRLLRGEASASEQAGVGLDVGPLIELSHKDMGVVKFVKDELKLKDKVDVENLAFVRAIPINYVEAKPINYVEAVGPPHNALKSSIDRMKRPKKMKYHKKLLANYQTKKQPNPLRKLNDKYKKKNVGP</sequence>
<feature type="signal peptide" evidence="2">
    <location>
        <begin position="1"/>
        <end position="16"/>
    </location>
</feature>